<dbReference type="EMBL" id="KI631751">
    <property type="protein sequence ID" value="EYU26111.1"/>
    <property type="molecule type" value="Genomic_DNA"/>
</dbReference>
<dbReference type="AlphaFoldDB" id="A0A022QDV4"/>
<evidence type="ECO:0000313" key="2">
    <source>
        <dbReference type="Proteomes" id="UP000030748"/>
    </source>
</evidence>
<protein>
    <submittedName>
        <fullName evidence="1">Uncharacterized protein</fullName>
    </submittedName>
</protein>
<sequence length="88" mass="9804">MYLKKEGRIPLSNELYCSSKVQSLGQIGSQHKELKSFRINDTLSRSSGQSFSIGGTRNPCPDLTIKVEFSRVSAITISLIKSCIFTYL</sequence>
<name>A0A022QDV4_ERYGU</name>
<proteinExistence type="predicted"/>
<organism evidence="1 2">
    <name type="scientific">Erythranthe guttata</name>
    <name type="common">Yellow monkey flower</name>
    <name type="synonym">Mimulus guttatus</name>
    <dbReference type="NCBI Taxonomy" id="4155"/>
    <lineage>
        <taxon>Eukaryota</taxon>
        <taxon>Viridiplantae</taxon>
        <taxon>Streptophyta</taxon>
        <taxon>Embryophyta</taxon>
        <taxon>Tracheophyta</taxon>
        <taxon>Spermatophyta</taxon>
        <taxon>Magnoliopsida</taxon>
        <taxon>eudicotyledons</taxon>
        <taxon>Gunneridae</taxon>
        <taxon>Pentapetalae</taxon>
        <taxon>asterids</taxon>
        <taxon>lamiids</taxon>
        <taxon>Lamiales</taxon>
        <taxon>Phrymaceae</taxon>
        <taxon>Erythranthe</taxon>
    </lineage>
</organism>
<gene>
    <name evidence="1" type="ORF">MIMGU_mgv1a017221mg</name>
</gene>
<accession>A0A022QDV4</accession>
<reference evidence="1 2" key="1">
    <citation type="journal article" date="2013" name="Proc. Natl. Acad. Sci. U.S.A.">
        <title>Fine-scale variation in meiotic recombination in Mimulus inferred from population shotgun sequencing.</title>
        <authorList>
            <person name="Hellsten U."/>
            <person name="Wright K.M."/>
            <person name="Jenkins J."/>
            <person name="Shu S."/>
            <person name="Yuan Y."/>
            <person name="Wessler S.R."/>
            <person name="Schmutz J."/>
            <person name="Willis J.H."/>
            <person name="Rokhsar D.S."/>
        </authorList>
    </citation>
    <scope>NUCLEOTIDE SEQUENCE [LARGE SCALE GENOMIC DNA]</scope>
    <source>
        <strain evidence="2">cv. DUN x IM62</strain>
    </source>
</reference>
<keyword evidence="2" id="KW-1185">Reference proteome</keyword>
<evidence type="ECO:0000313" key="1">
    <source>
        <dbReference type="EMBL" id="EYU26111.1"/>
    </source>
</evidence>
<dbReference type="Proteomes" id="UP000030748">
    <property type="component" value="Unassembled WGS sequence"/>
</dbReference>